<dbReference type="Proteomes" id="UP001209854">
    <property type="component" value="Unassembled WGS sequence"/>
</dbReference>
<dbReference type="PANTHER" id="PTHR39965">
    <property type="entry name" value="CRISPR SYSTEM CMR SUBUNIT CMR6"/>
    <property type="match status" value="1"/>
</dbReference>
<reference evidence="3 4" key="1">
    <citation type="submission" date="2022-10" db="EMBL/GenBank/DDBJ databases">
        <title>High-quality genome sequences of two octocoral-associated bacteria, Endozoicomonas euniceicola EF212 and Endozoicomonas gorgoniicola PS125.</title>
        <authorList>
            <person name="Chiou Y.-J."/>
            <person name="Chen Y.-H."/>
        </authorList>
    </citation>
    <scope>NUCLEOTIDE SEQUENCE [LARGE SCALE GENOMIC DNA]</scope>
    <source>
        <strain evidence="3 4">PS125</strain>
    </source>
</reference>
<dbReference type="NCBIfam" id="TIGR01898">
    <property type="entry name" value="cas_TM1791_cmr6"/>
    <property type="match status" value="1"/>
</dbReference>
<proteinExistence type="predicted"/>
<protein>
    <submittedName>
        <fullName evidence="3">Type III-B CRISPR module RAMP protein Cmr6</fullName>
    </submittedName>
</protein>
<evidence type="ECO:0000256" key="1">
    <source>
        <dbReference type="ARBA" id="ARBA00023118"/>
    </source>
</evidence>
<keyword evidence="4" id="KW-1185">Reference proteome</keyword>
<dbReference type="EMBL" id="JAPFCC010000001">
    <property type="protein sequence ID" value="MCW7552285.1"/>
    <property type="molecule type" value="Genomic_DNA"/>
</dbReference>
<evidence type="ECO:0000313" key="3">
    <source>
        <dbReference type="EMBL" id="MCW7552285.1"/>
    </source>
</evidence>
<dbReference type="RefSeq" id="WP_262567257.1">
    <property type="nucleotide sequence ID" value="NZ_JAPFCC010000001.1"/>
</dbReference>
<sequence length="390" mass="44068">MFALPLYQDDHCDKPDSAFHKGLWFERFFSYPEKWTVDYAEKNSNKSRKAEWINSVSGLCGDSTAIERFAERQVRLIDHLQGQYHVYELDWHFVTGMGNPHPVENGFLWHPTLGTPYLQGASVKGLLRSWMEQQGTDPETLHLWFGSESKEPAHQNEDDLIKKNQAGALIFHDVIPVDRPKLGADIMTPHMGKWYEKGGSDHPADNPETIPADWHSPVPVSFLVTREARFLFAISSRTAAMAEVMDTVMAELETALEWLGAGSKTSVGYGAMQRKETAEKDFAETLTEQQKQEEESRKKSSLSEAGLALYELEKQLQKDIERNHKEAGGDCKKQLNSIVKQAEGNPWAKDELESLVELAKKILSHHGPGPKKGKGKELMVKIRTLLEKAN</sequence>
<organism evidence="3 4">
    <name type="scientific">Endozoicomonas gorgoniicola</name>
    <dbReference type="NCBI Taxonomy" id="1234144"/>
    <lineage>
        <taxon>Bacteria</taxon>
        <taxon>Pseudomonadati</taxon>
        <taxon>Pseudomonadota</taxon>
        <taxon>Gammaproteobacteria</taxon>
        <taxon>Oceanospirillales</taxon>
        <taxon>Endozoicomonadaceae</taxon>
        <taxon>Endozoicomonas</taxon>
    </lineage>
</organism>
<name>A0ABT3MSC8_9GAMM</name>
<dbReference type="PANTHER" id="PTHR39965:SF1">
    <property type="entry name" value="CRISPR SYSTEM CMR SUBUNIT CMR6"/>
    <property type="match status" value="1"/>
</dbReference>
<comment type="caution">
    <text evidence="3">The sequence shown here is derived from an EMBL/GenBank/DDBJ whole genome shotgun (WGS) entry which is preliminary data.</text>
</comment>
<dbReference type="InterPro" id="IPR010172">
    <property type="entry name" value="CRISPR-assoc_prot_TM1791"/>
</dbReference>
<feature type="domain" description="CRISPR type III-associated protein" evidence="2">
    <location>
        <begin position="95"/>
        <end position="272"/>
    </location>
</feature>
<dbReference type="InterPro" id="IPR005537">
    <property type="entry name" value="RAMP_III_fam"/>
</dbReference>
<gene>
    <name evidence="3" type="primary">cmr6</name>
    <name evidence="3" type="ORF">NX722_06405</name>
</gene>
<accession>A0ABT3MSC8</accession>
<dbReference type="Pfam" id="PF03787">
    <property type="entry name" value="RAMPs"/>
    <property type="match status" value="1"/>
</dbReference>
<evidence type="ECO:0000313" key="4">
    <source>
        <dbReference type="Proteomes" id="UP001209854"/>
    </source>
</evidence>
<evidence type="ECO:0000259" key="2">
    <source>
        <dbReference type="Pfam" id="PF03787"/>
    </source>
</evidence>
<keyword evidence="1" id="KW-0051">Antiviral defense</keyword>